<gene>
    <name evidence="1" type="ORF">AM402_12790</name>
    <name evidence="3" type="ORF">NCTC10975_01999</name>
    <name evidence="2" type="ORF">PW210_001532</name>
</gene>
<evidence type="ECO:0000313" key="6">
    <source>
        <dbReference type="Proteomes" id="UP001171165"/>
    </source>
</evidence>
<dbReference type="EMBL" id="ABKSPD020000004">
    <property type="protein sequence ID" value="EKW9775725.1"/>
    <property type="molecule type" value="Genomic_DNA"/>
</dbReference>
<evidence type="ECO:0000313" key="3">
    <source>
        <dbReference type="EMBL" id="SPY96288.1"/>
    </source>
</evidence>
<evidence type="ECO:0000313" key="4">
    <source>
        <dbReference type="Proteomes" id="UP000195540"/>
    </source>
</evidence>
<proteinExistence type="predicted"/>
<dbReference type="Proteomes" id="UP000195540">
    <property type="component" value="Chromosome"/>
</dbReference>
<organism evidence="2 6">
    <name type="scientific">Proteus mirabilis</name>
    <dbReference type="NCBI Taxonomy" id="584"/>
    <lineage>
        <taxon>Bacteria</taxon>
        <taxon>Pseudomonadati</taxon>
        <taxon>Pseudomonadota</taxon>
        <taxon>Gammaproteobacteria</taxon>
        <taxon>Enterobacterales</taxon>
        <taxon>Morganellaceae</taxon>
        <taxon>Proteus</taxon>
    </lineage>
</organism>
<dbReference type="Proteomes" id="UP000251485">
    <property type="component" value="Unassembled WGS sequence"/>
</dbReference>
<reference evidence="2" key="3">
    <citation type="submission" date="2023-06" db="EMBL/GenBank/DDBJ databases">
        <authorList>
            <consortium name="Clinical and Environmental Microbiology Branch: Whole genome sequencing antimicrobial resistance pathogens in the healthcare setting"/>
        </authorList>
    </citation>
    <scope>NUCLEOTIDE SEQUENCE</scope>
    <source>
        <strain evidence="2">Microbial</strain>
    </source>
</reference>
<evidence type="ECO:0000313" key="5">
    <source>
        <dbReference type="Proteomes" id="UP000251485"/>
    </source>
</evidence>
<accession>A0A1Z1SWV4</accession>
<evidence type="ECO:0000313" key="2">
    <source>
        <dbReference type="EMBL" id="EKW9775725.1"/>
    </source>
</evidence>
<name>A0A1Z1SWV4_PROMI</name>
<reference evidence="3 5" key="2">
    <citation type="submission" date="2018-06" db="EMBL/GenBank/DDBJ databases">
        <authorList>
            <consortium name="Pathogen Informatics"/>
            <person name="Doyle S."/>
        </authorList>
    </citation>
    <scope>NUCLEOTIDE SEQUENCE [LARGE SCALE GENOMIC DNA]</scope>
    <source>
        <strain evidence="3 5">NCTC10975</strain>
    </source>
</reference>
<dbReference type="Proteomes" id="UP001171165">
    <property type="component" value="Unassembled WGS sequence"/>
</dbReference>
<reference evidence="1 4" key="1">
    <citation type="submission" date="2017-05" db="EMBL/GenBank/DDBJ databases">
        <title>Whole genome sequencing of Proteus mirabilis AR_0155.</title>
        <authorList>
            <person name="Conlan S."/>
            <person name="Thomas P.J."/>
            <person name="Mullikin J."/>
            <person name="Frank K.M."/>
            <person name="Segre J.A."/>
        </authorList>
    </citation>
    <scope>NUCLEOTIDE SEQUENCE [LARGE SCALE GENOMIC DNA]</scope>
    <source>
        <strain evidence="1 4">AR_0155</strain>
    </source>
</reference>
<sequence length="105" mass="11993">MKKHLTPIIMLLILLPVFSVNAYYIYETSCEYIMDDNKSKENQEVILKISNCPSIIKNANRILNIKKNTAISIKNSAITSFILDSNKVVLADNINDQFTISVHYQ</sequence>
<evidence type="ECO:0000313" key="1">
    <source>
        <dbReference type="EMBL" id="ARX34989.1"/>
    </source>
</evidence>
<dbReference type="EMBL" id="UAUE01000013">
    <property type="protein sequence ID" value="SPY96288.1"/>
    <property type="molecule type" value="Genomic_DNA"/>
</dbReference>
<dbReference type="STRING" id="584.AOUC001_09700"/>
<dbReference type="RefSeq" id="WP_004251303.1">
    <property type="nucleotide sequence ID" value="NZ_CAXOIN010000016.1"/>
</dbReference>
<dbReference type="AlphaFoldDB" id="A0A1Z1SWV4"/>
<dbReference type="EMBL" id="CP021694">
    <property type="protein sequence ID" value="ARX34989.1"/>
    <property type="molecule type" value="Genomic_DNA"/>
</dbReference>
<protein>
    <submittedName>
        <fullName evidence="2">Uncharacterized protein</fullName>
    </submittedName>
</protein>